<accession>A0ABU5NBH0</accession>
<feature type="signal peptide" evidence="2">
    <location>
        <begin position="1"/>
        <end position="24"/>
    </location>
</feature>
<protein>
    <submittedName>
        <fullName evidence="4">Autotransporter outer membrane beta-barrel domain-containing protein</fullName>
    </submittedName>
</protein>
<dbReference type="SMART" id="SM00869">
    <property type="entry name" value="Autotransporter"/>
    <property type="match status" value="1"/>
</dbReference>
<evidence type="ECO:0000256" key="1">
    <source>
        <dbReference type="ARBA" id="ARBA00022452"/>
    </source>
</evidence>
<organism evidence="4 5">
    <name type="scientific">Candidatus Megaera venefica</name>
    <dbReference type="NCBI Taxonomy" id="2055910"/>
    <lineage>
        <taxon>Bacteria</taxon>
        <taxon>Pseudomonadati</taxon>
        <taxon>Pseudomonadota</taxon>
        <taxon>Alphaproteobacteria</taxon>
        <taxon>Rickettsiales</taxon>
        <taxon>Rickettsiaceae</taxon>
        <taxon>Candidatus Megaera</taxon>
    </lineage>
</organism>
<keyword evidence="1" id="KW-1134">Transmembrane beta strand</keyword>
<dbReference type="InterPro" id="IPR005546">
    <property type="entry name" value="Autotransporte_beta"/>
</dbReference>
<dbReference type="InterPro" id="IPR036709">
    <property type="entry name" value="Autotransporte_beta_dom_sf"/>
</dbReference>
<dbReference type="InterPro" id="IPR006315">
    <property type="entry name" value="OM_autotransptr_brl_dom"/>
</dbReference>
<evidence type="ECO:0000256" key="2">
    <source>
        <dbReference type="SAM" id="SignalP"/>
    </source>
</evidence>
<dbReference type="SUPFAM" id="SSF103515">
    <property type="entry name" value="Autotransporter"/>
    <property type="match status" value="1"/>
</dbReference>
<reference evidence="4 5" key="1">
    <citation type="submission" date="2023-03" db="EMBL/GenBank/DDBJ databases">
        <title>Host association and intracellularity evolved multiple times independently in the Rickettsiales.</title>
        <authorList>
            <person name="Castelli M."/>
            <person name="Nardi T."/>
            <person name="Gammuto L."/>
            <person name="Bellinzona G."/>
            <person name="Sabaneyeva E."/>
            <person name="Potekhin A."/>
            <person name="Serra V."/>
            <person name="Petroni G."/>
            <person name="Sassera D."/>
        </authorList>
    </citation>
    <scope>NUCLEOTIDE SEQUENCE [LARGE SCALE GENOMIC DNA]</scope>
    <source>
        <strain evidence="4 5">Sr 2-6</strain>
    </source>
</reference>
<dbReference type="EMBL" id="JARJFB010000025">
    <property type="protein sequence ID" value="MEA0970532.1"/>
    <property type="molecule type" value="Genomic_DNA"/>
</dbReference>
<dbReference type="Proteomes" id="UP001291687">
    <property type="component" value="Unassembled WGS sequence"/>
</dbReference>
<evidence type="ECO:0000313" key="5">
    <source>
        <dbReference type="Proteomes" id="UP001291687"/>
    </source>
</evidence>
<feature type="domain" description="Autotransporter" evidence="3">
    <location>
        <begin position="553"/>
        <end position="835"/>
    </location>
</feature>
<dbReference type="NCBIfam" id="TIGR01414">
    <property type="entry name" value="autotrans_barl"/>
    <property type="match status" value="1"/>
</dbReference>
<dbReference type="PROSITE" id="PS51208">
    <property type="entry name" value="AUTOTRANSPORTER"/>
    <property type="match status" value="1"/>
</dbReference>
<evidence type="ECO:0000313" key="4">
    <source>
        <dbReference type="EMBL" id="MEA0970532.1"/>
    </source>
</evidence>
<keyword evidence="1" id="KW-0472">Membrane</keyword>
<proteinExistence type="predicted"/>
<keyword evidence="5" id="KW-1185">Reference proteome</keyword>
<comment type="caution">
    <text evidence="4">The sequence shown here is derived from an EMBL/GenBank/DDBJ whole genome shotgun (WGS) entry which is preliminary data.</text>
</comment>
<evidence type="ECO:0000259" key="3">
    <source>
        <dbReference type="PROSITE" id="PS51208"/>
    </source>
</evidence>
<dbReference type="RefSeq" id="WP_322776435.1">
    <property type="nucleotide sequence ID" value="NZ_JARJFB010000025.1"/>
</dbReference>
<gene>
    <name evidence="4" type="ORF">Megvenef_00498</name>
</gene>
<keyword evidence="2" id="KW-0732">Signal</keyword>
<name>A0ABU5NBH0_9RICK</name>
<feature type="chain" id="PRO_5047023455" evidence="2">
    <location>
        <begin position="25"/>
        <end position="835"/>
    </location>
</feature>
<dbReference type="Pfam" id="PF03797">
    <property type="entry name" value="Autotransporter"/>
    <property type="match status" value="1"/>
</dbReference>
<dbReference type="Gene3D" id="2.40.128.130">
    <property type="entry name" value="Autotransporter beta-domain"/>
    <property type="match status" value="1"/>
</dbReference>
<keyword evidence="1" id="KW-0812">Transmembrane</keyword>
<sequence length="835" mass="87766">MSKFKALGAVASFIAIILPLSSGAATEHTTVGTPATVGVNNGLVGFVNGDSVKLGGAHNLLSSGNHIIAAMDISGNNSIFTMLHDISLGSVGNSGLTGKFLTVLYSGLQTITLPGTAGSGGSSIGLNDYSGLGLVDYNNNAGILELNSAGVNYANNFQSTGGDNGTIRILQNSTLSGAFSGTAGTKVASLVLTTDRSLVLNTNLNLSANISLESNTTFSINSGFSVSANKVEFAGGKAANMIFGHNTTLDAEVGIINPGGNIIEFQGASNILKKIDIFSFGGNGSKVSFSSNNPAHRSSLTNNISADIIETKGSIIGIDAEEIALSGQTTANNTIFDLGLNTALFTRGFAVIMGTPKFNSTFNGVKGGHLAAEGINIDMSGADTVTINLTDISSVPGPAGRQYTIFAELRDKFDGEGTAEGSMTLPDDSIVALNSPANPLVKWTYSEGILSQVLVPNVDQVVAVLVPNNPNVTPVLNSSAREDLLNVVNQSGNAVQLLDALQPDAIALGSEPANQAAESASQMISGATRVIDARISNIQVTDSGLSGVTAGDTNNQIHGLWFMPFFGDVKQELRGTHPGYSAKYFGNILGFDTLFEDDSTIGVALTFIKNIVNHKDSNKGDKSVIHTSVISLYGLKTLANNWFVQGVLSLGSSKIDNKEIRFTFPTISIASADYNSISTTTEITAGYTHSLSANTIITPLFGIEYTRLNKVDYTETGAGSQNLTVNRKEFNKAELIAGAKLDHSIAIEDFTFIPEVHGFVRYDAINKPLKITAALQGEPPSLIVPRTTVQTRVTYLVGAGFDIKKSNFEYGFGYDARIAQKYIAHQGVFKLRLIF</sequence>